<dbReference type="InterPro" id="IPR027417">
    <property type="entry name" value="P-loop_NTPase"/>
</dbReference>
<dbReference type="HAMAP" id="MF_00185">
    <property type="entry name" value="IPP_trans"/>
    <property type="match status" value="1"/>
</dbReference>
<evidence type="ECO:0000256" key="10">
    <source>
        <dbReference type="HAMAP-Rule" id="MF_00185"/>
    </source>
</evidence>
<dbReference type="Pfam" id="PF01715">
    <property type="entry name" value="IPPT"/>
    <property type="match status" value="1"/>
</dbReference>
<reference evidence="15" key="1">
    <citation type="submission" date="2019-10" db="EMBL/GenBank/DDBJ databases">
        <title>Lacipirellula parvula gen. nov., sp. nov., representing a lineage of planctomycetes widespread in freshwater anoxic habitats, and description of the family Lacipirellulaceae.</title>
        <authorList>
            <person name="Dedysh S.N."/>
            <person name="Kulichevskaya I.S."/>
            <person name="Beletsky A.V."/>
            <person name="Rakitin A.L."/>
            <person name="Mardanov A.V."/>
            <person name="Ivanova A.A."/>
            <person name="Saltykova V.X."/>
            <person name="Rijpstra W.I.C."/>
            <person name="Sinninghe Damste J.S."/>
            <person name="Ravin N.V."/>
        </authorList>
    </citation>
    <scope>NUCLEOTIDE SEQUENCE [LARGE SCALE GENOMIC DNA]</scope>
    <source>
        <strain evidence="15">PX69</strain>
    </source>
</reference>
<evidence type="ECO:0000256" key="9">
    <source>
        <dbReference type="ARBA" id="ARBA00049563"/>
    </source>
</evidence>
<evidence type="ECO:0000256" key="2">
    <source>
        <dbReference type="ARBA" id="ARBA00003213"/>
    </source>
</evidence>
<dbReference type="GO" id="GO:0006400">
    <property type="term" value="P:tRNA modification"/>
    <property type="evidence" value="ECO:0007669"/>
    <property type="project" value="TreeGrafter"/>
</dbReference>
<evidence type="ECO:0000256" key="4">
    <source>
        <dbReference type="ARBA" id="ARBA00022679"/>
    </source>
</evidence>
<evidence type="ECO:0000256" key="3">
    <source>
        <dbReference type="ARBA" id="ARBA00005842"/>
    </source>
</evidence>
<dbReference type="PANTHER" id="PTHR11088:SF60">
    <property type="entry name" value="TRNA DIMETHYLALLYLTRANSFERASE"/>
    <property type="match status" value="1"/>
</dbReference>
<evidence type="ECO:0000256" key="1">
    <source>
        <dbReference type="ARBA" id="ARBA00001946"/>
    </source>
</evidence>
<dbReference type="EC" id="2.5.1.75" evidence="10"/>
<dbReference type="PANTHER" id="PTHR11088">
    <property type="entry name" value="TRNA DIMETHYLALLYLTRANSFERASE"/>
    <property type="match status" value="1"/>
</dbReference>
<dbReference type="SUPFAM" id="SSF52540">
    <property type="entry name" value="P-loop containing nucleoside triphosphate hydrolases"/>
    <property type="match status" value="2"/>
</dbReference>
<feature type="binding site" evidence="10">
    <location>
        <begin position="15"/>
        <end position="22"/>
    </location>
    <ligand>
        <name>ATP</name>
        <dbReference type="ChEBI" id="CHEBI:30616"/>
    </ligand>
</feature>
<dbReference type="GO" id="GO:0005524">
    <property type="term" value="F:ATP binding"/>
    <property type="evidence" value="ECO:0007669"/>
    <property type="project" value="UniProtKB-UniRule"/>
</dbReference>
<dbReference type="AlphaFoldDB" id="A0A5K7X718"/>
<keyword evidence="8 10" id="KW-0460">Magnesium</keyword>
<dbReference type="Proteomes" id="UP000326837">
    <property type="component" value="Chromosome"/>
</dbReference>
<dbReference type="Gene3D" id="1.10.20.140">
    <property type="match status" value="1"/>
</dbReference>
<dbReference type="KEGG" id="lpav:PLANPX_1249"/>
<keyword evidence="6 10" id="KW-0547">Nucleotide-binding</keyword>
<comment type="function">
    <text evidence="2 10 12">Catalyzes the transfer of a dimethylallyl group onto the adenine at position 37 in tRNAs that read codons beginning with uridine, leading to the formation of N6-(dimethylallyl)adenosine (i(6)A).</text>
</comment>
<keyword evidence="5 10" id="KW-0819">tRNA processing</keyword>
<keyword evidence="4 10" id="KW-0808">Transferase</keyword>
<evidence type="ECO:0000256" key="7">
    <source>
        <dbReference type="ARBA" id="ARBA00022840"/>
    </source>
</evidence>
<evidence type="ECO:0000256" key="8">
    <source>
        <dbReference type="ARBA" id="ARBA00022842"/>
    </source>
</evidence>
<comment type="similarity">
    <text evidence="3 10 13">Belongs to the IPP transferase family.</text>
</comment>
<dbReference type="NCBIfam" id="TIGR00174">
    <property type="entry name" value="miaA"/>
    <property type="match status" value="1"/>
</dbReference>
<evidence type="ECO:0000256" key="12">
    <source>
        <dbReference type="RuleBase" id="RU003784"/>
    </source>
</evidence>
<evidence type="ECO:0000256" key="13">
    <source>
        <dbReference type="RuleBase" id="RU003785"/>
    </source>
</evidence>
<evidence type="ECO:0000256" key="11">
    <source>
        <dbReference type="RuleBase" id="RU003783"/>
    </source>
</evidence>
<dbReference type="RefSeq" id="WP_152097745.1">
    <property type="nucleotide sequence ID" value="NZ_AP021861.1"/>
</dbReference>
<comment type="catalytic activity">
    <reaction evidence="9 10 11">
        <text>adenosine(37) in tRNA + dimethylallyl diphosphate = N(6)-dimethylallyladenosine(37) in tRNA + diphosphate</text>
        <dbReference type="Rhea" id="RHEA:26482"/>
        <dbReference type="Rhea" id="RHEA-COMP:10162"/>
        <dbReference type="Rhea" id="RHEA-COMP:10375"/>
        <dbReference type="ChEBI" id="CHEBI:33019"/>
        <dbReference type="ChEBI" id="CHEBI:57623"/>
        <dbReference type="ChEBI" id="CHEBI:74411"/>
        <dbReference type="ChEBI" id="CHEBI:74415"/>
        <dbReference type="EC" id="2.5.1.75"/>
    </reaction>
</comment>
<sequence>MPSELPALDCWFLTGVTATGKTRIALALAERLNAEIISLDSMAIYRGMDVGTAKPTPEQQAAVPHHLIDVVDADEDYSVAQYVDAAHAKIAEIRGRGREVLFVGGTPLYLKALLRGLFEGPPANWELRQEIEREVAEVGNEALHARLEQIDPIAASAIHPRDTRRLIRALEVFRATGQPISHQQMEFDDSRRAEDCRVFVLRRPKEEQNARINERVEEMVERGLIEEVERLTADGRQLGRTASQAVGYREVIEFLAGERDRASMLERIKTRTRQFAKRQGVWFRSLPECRFVDIEGDVDADTLVEQIVALAPGQ</sequence>
<evidence type="ECO:0000313" key="15">
    <source>
        <dbReference type="Proteomes" id="UP000326837"/>
    </source>
</evidence>
<comment type="cofactor">
    <cofactor evidence="1 10">
        <name>Mg(2+)</name>
        <dbReference type="ChEBI" id="CHEBI:18420"/>
    </cofactor>
</comment>
<keyword evidence="15" id="KW-1185">Reference proteome</keyword>
<comment type="caution">
    <text evidence="10">Lacks conserved residue(s) required for the propagation of feature annotation.</text>
</comment>
<accession>A0A5K7X718</accession>
<evidence type="ECO:0000256" key="5">
    <source>
        <dbReference type="ARBA" id="ARBA00022694"/>
    </source>
</evidence>
<evidence type="ECO:0000256" key="6">
    <source>
        <dbReference type="ARBA" id="ARBA00022741"/>
    </source>
</evidence>
<dbReference type="FunFam" id="1.10.20.140:FF:000001">
    <property type="entry name" value="tRNA dimethylallyltransferase"/>
    <property type="match status" value="1"/>
</dbReference>
<comment type="subunit">
    <text evidence="10">Monomer.</text>
</comment>
<evidence type="ECO:0000313" key="14">
    <source>
        <dbReference type="EMBL" id="BBO31637.1"/>
    </source>
</evidence>
<dbReference type="InterPro" id="IPR018022">
    <property type="entry name" value="IPT"/>
</dbReference>
<protein>
    <recommendedName>
        <fullName evidence="10">tRNA dimethylallyltransferase</fullName>
        <ecNumber evidence="10">2.5.1.75</ecNumber>
    </recommendedName>
    <alternativeName>
        <fullName evidence="10">Dimethylallyl diphosphate:tRNA dimethylallyltransferase</fullName>
        <shortName evidence="10">DMAPP:tRNA dimethylallyltransferase</shortName>
        <shortName evidence="10">DMATase</shortName>
    </alternativeName>
    <alternativeName>
        <fullName evidence="10">Isopentenyl-diphosphate:tRNA isopentenyltransferase</fullName>
        <shortName evidence="10">IPP transferase</shortName>
        <shortName evidence="10">IPPT</shortName>
        <shortName evidence="10">IPTase</shortName>
    </alternativeName>
</protein>
<feature type="site" description="Interaction with substrate tRNA" evidence="10">
    <location>
        <position position="106"/>
    </location>
</feature>
<dbReference type="InterPro" id="IPR039657">
    <property type="entry name" value="Dimethylallyltransferase"/>
</dbReference>
<dbReference type="Gene3D" id="3.40.50.300">
    <property type="entry name" value="P-loop containing nucleotide triphosphate hydrolases"/>
    <property type="match status" value="1"/>
</dbReference>
<dbReference type="EMBL" id="AP021861">
    <property type="protein sequence ID" value="BBO31637.1"/>
    <property type="molecule type" value="Genomic_DNA"/>
</dbReference>
<feature type="binding site" evidence="10">
    <location>
        <begin position="17"/>
        <end position="22"/>
    </location>
    <ligand>
        <name>substrate</name>
    </ligand>
</feature>
<proteinExistence type="inferred from homology"/>
<feature type="region of interest" description="Interaction with substrate tRNA" evidence="10">
    <location>
        <begin position="40"/>
        <end position="43"/>
    </location>
</feature>
<name>A0A5K7X718_9BACT</name>
<gene>
    <name evidence="10" type="primary">miaA</name>
    <name evidence="14" type="ORF">PLANPX_1249</name>
</gene>
<feature type="site" description="Interaction with substrate tRNA" evidence="10">
    <location>
        <position position="128"/>
    </location>
</feature>
<keyword evidence="7 10" id="KW-0067">ATP-binding</keyword>
<organism evidence="14 15">
    <name type="scientific">Lacipirellula parvula</name>
    <dbReference type="NCBI Taxonomy" id="2650471"/>
    <lineage>
        <taxon>Bacteria</taxon>
        <taxon>Pseudomonadati</taxon>
        <taxon>Planctomycetota</taxon>
        <taxon>Planctomycetia</taxon>
        <taxon>Pirellulales</taxon>
        <taxon>Lacipirellulaceae</taxon>
        <taxon>Lacipirellula</taxon>
    </lineage>
</organism>
<dbReference type="GO" id="GO:0052381">
    <property type="term" value="F:tRNA dimethylallyltransferase activity"/>
    <property type="evidence" value="ECO:0007669"/>
    <property type="project" value="UniProtKB-UniRule"/>
</dbReference>